<feature type="domain" description="Retrovirus-related Pol polyprotein from transposon TNT 1-94-like beta-barrel" evidence="2">
    <location>
        <begin position="319"/>
        <end position="378"/>
    </location>
</feature>
<protein>
    <recommendedName>
        <fullName evidence="2">Retrovirus-related Pol polyprotein from transposon TNT 1-94-like beta-barrel domain-containing protein</fullName>
    </recommendedName>
</protein>
<evidence type="ECO:0000313" key="4">
    <source>
        <dbReference type="Proteomes" id="UP001151760"/>
    </source>
</evidence>
<proteinExistence type="predicted"/>
<name>A0ABQ5HRF8_9ASTR</name>
<gene>
    <name evidence="3" type="ORF">Tco_1079316</name>
</gene>
<keyword evidence="4" id="KW-1185">Reference proteome</keyword>
<accession>A0ABQ5HRF8</accession>
<sequence length="379" mass="42383">MVWCRRCGDGGEGGVGGYVVHCLGDCKTSCEVFATLTSLVNDNLGSERLIQENDLLVELVLSQDIVHICVNSPATLTKYAKMEQDYINEYSENLMLKAELAKKKQMVEKEIFDEVVLECIPEFFKINEWQAKLDAKDVSIAKLRKHIKSLKEKKVIEKDATPNKAKVIASGMFKLDLEPLSPKHSMLKANSESICATCNGCFFDVIHDSYVLDFVNDVNACSKSKSSRSSKKKTTWKPTGKVFTTVGSKWIPTGQKFTIEGNRCPLTRITSTNVVPSKNPLPPKVAKKTPTCRNNPEMLKDVTNKSLSSRSNVVQIVLWYLDSECSKQMTGNRSQLTNFVHKFLGTVRFGNDQISTIIGYGDYQMGNVTISRVYYVEGL</sequence>
<feature type="region of interest" description="Disordered" evidence="1">
    <location>
        <begin position="275"/>
        <end position="298"/>
    </location>
</feature>
<dbReference type="Pfam" id="PF22936">
    <property type="entry name" value="Pol_BBD"/>
    <property type="match status" value="1"/>
</dbReference>
<reference evidence="3" key="2">
    <citation type="submission" date="2022-01" db="EMBL/GenBank/DDBJ databases">
        <authorList>
            <person name="Yamashiro T."/>
            <person name="Shiraishi A."/>
            <person name="Satake H."/>
            <person name="Nakayama K."/>
        </authorList>
    </citation>
    <scope>NUCLEOTIDE SEQUENCE</scope>
</reference>
<reference evidence="3" key="1">
    <citation type="journal article" date="2022" name="Int. J. Mol. Sci.">
        <title>Draft Genome of Tanacetum Coccineum: Genomic Comparison of Closely Related Tanacetum-Family Plants.</title>
        <authorList>
            <person name="Yamashiro T."/>
            <person name="Shiraishi A."/>
            <person name="Nakayama K."/>
            <person name="Satake H."/>
        </authorList>
    </citation>
    <scope>NUCLEOTIDE SEQUENCE</scope>
</reference>
<comment type="caution">
    <text evidence="3">The sequence shown here is derived from an EMBL/GenBank/DDBJ whole genome shotgun (WGS) entry which is preliminary data.</text>
</comment>
<organism evidence="3 4">
    <name type="scientific">Tanacetum coccineum</name>
    <dbReference type="NCBI Taxonomy" id="301880"/>
    <lineage>
        <taxon>Eukaryota</taxon>
        <taxon>Viridiplantae</taxon>
        <taxon>Streptophyta</taxon>
        <taxon>Embryophyta</taxon>
        <taxon>Tracheophyta</taxon>
        <taxon>Spermatophyta</taxon>
        <taxon>Magnoliopsida</taxon>
        <taxon>eudicotyledons</taxon>
        <taxon>Gunneridae</taxon>
        <taxon>Pentapetalae</taxon>
        <taxon>asterids</taxon>
        <taxon>campanulids</taxon>
        <taxon>Asterales</taxon>
        <taxon>Asteraceae</taxon>
        <taxon>Asteroideae</taxon>
        <taxon>Anthemideae</taxon>
        <taxon>Anthemidinae</taxon>
        <taxon>Tanacetum</taxon>
    </lineage>
</organism>
<evidence type="ECO:0000313" key="3">
    <source>
        <dbReference type="EMBL" id="GJT90471.1"/>
    </source>
</evidence>
<evidence type="ECO:0000259" key="2">
    <source>
        <dbReference type="Pfam" id="PF22936"/>
    </source>
</evidence>
<evidence type="ECO:0000256" key="1">
    <source>
        <dbReference type="SAM" id="MobiDB-lite"/>
    </source>
</evidence>
<dbReference type="EMBL" id="BQNB010019923">
    <property type="protein sequence ID" value="GJT90471.1"/>
    <property type="molecule type" value="Genomic_DNA"/>
</dbReference>
<dbReference type="InterPro" id="IPR054722">
    <property type="entry name" value="PolX-like_BBD"/>
</dbReference>
<dbReference type="Proteomes" id="UP001151760">
    <property type="component" value="Unassembled WGS sequence"/>
</dbReference>